<feature type="transmembrane region" description="Helical" evidence="6">
    <location>
        <begin position="223"/>
        <end position="240"/>
    </location>
</feature>
<sequence length="372" mass="41742">MISFYQKYWRTAFDIALIALTVYLVMFAFSYFYRIATPIFLCFIIFMFIEPPTRWMTRMGIRKSIAAGISVLIFTLIIVGVFVGAGFIMTTQITGLAEKLPYYQQLFTDQFQKNSAYIEGKMQALPPGITDKATELVGYITNWGQKIATAFLLSLGGYLKSVSTFIFNFAIGIILAYFLSLEIADWKKTARKKTPKTFKTAYYFLRNNVFAGISGYLKAQGKLISITFAVIFVSLLLLGVENAFSISLLSAVFDVLPLLGVGTVFIPWIIYLFIVGQTTLAIWLTVLFLAVVLTRQILEPKITGDTLGVSAFTMLAFMIISLSLFGVAGVILSPILMILIKALYDQGYFHRWIHLPRDEYDQTPPQPPQAAS</sequence>
<dbReference type="PANTHER" id="PTHR21716">
    <property type="entry name" value="TRANSMEMBRANE PROTEIN"/>
    <property type="match status" value="1"/>
</dbReference>
<proteinExistence type="inferred from homology"/>
<reference evidence="7" key="1">
    <citation type="journal article" date="2014" name="Int. J. Syst. Evol. Microbiol.">
        <title>Complete genome sequence of Corynebacterium casei LMG S-19264T (=DSM 44701T), isolated from a smear-ripened cheese.</title>
        <authorList>
            <consortium name="US DOE Joint Genome Institute (JGI-PGF)"/>
            <person name="Walter F."/>
            <person name="Albersmeier A."/>
            <person name="Kalinowski J."/>
            <person name="Ruckert C."/>
        </authorList>
    </citation>
    <scope>NUCLEOTIDE SEQUENCE</scope>
    <source>
        <strain evidence="7">CGMCC 1.15178</strain>
    </source>
</reference>
<dbReference type="Proteomes" id="UP000612456">
    <property type="component" value="Unassembled WGS sequence"/>
</dbReference>
<feature type="transmembrane region" description="Helical" evidence="6">
    <location>
        <begin position="65"/>
        <end position="89"/>
    </location>
</feature>
<dbReference type="GO" id="GO:0016020">
    <property type="term" value="C:membrane"/>
    <property type="evidence" value="ECO:0007669"/>
    <property type="project" value="UniProtKB-SubCell"/>
</dbReference>
<evidence type="ECO:0000256" key="3">
    <source>
        <dbReference type="ARBA" id="ARBA00022692"/>
    </source>
</evidence>
<dbReference type="InterPro" id="IPR002549">
    <property type="entry name" value="AI-2E-like"/>
</dbReference>
<evidence type="ECO:0000256" key="4">
    <source>
        <dbReference type="ARBA" id="ARBA00022989"/>
    </source>
</evidence>
<protein>
    <submittedName>
        <fullName evidence="7">Sporulation integral membrane protein YtvI</fullName>
    </submittedName>
</protein>
<comment type="similarity">
    <text evidence="2">Belongs to the autoinducer-2 exporter (AI-2E) (TC 2.A.86) family.</text>
</comment>
<evidence type="ECO:0000313" key="8">
    <source>
        <dbReference type="Proteomes" id="UP000612456"/>
    </source>
</evidence>
<feature type="transmembrane region" description="Helical" evidence="6">
    <location>
        <begin position="280"/>
        <end position="298"/>
    </location>
</feature>
<name>A0A917DVX0_9BACL</name>
<dbReference type="EMBL" id="BMHP01000002">
    <property type="protein sequence ID" value="GGD73698.1"/>
    <property type="molecule type" value="Genomic_DNA"/>
</dbReference>
<evidence type="ECO:0000256" key="5">
    <source>
        <dbReference type="ARBA" id="ARBA00023136"/>
    </source>
</evidence>
<comment type="subcellular location">
    <subcellularLocation>
        <location evidence="1">Membrane</location>
        <topology evidence="1">Multi-pass membrane protein</topology>
    </subcellularLocation>
</comment>
<dbReference type="GO" id="GO:0055085">
    <property type="term" value="P:transmembrane transport"/>
    <property type="evidence" value="ECO:0007669"/>
    <property type="project" value="TreeGrafter"/>
</dbReference>
<evidence type="ECO:0000256" key="6">
    <source>
        <dbReference type="SAM" id="Phobius"/>
    </source>
</evidence>
<evidence type="ECO:0000256" key="2">
    <source>
        <dbReference type="ARBA" id="ARBA00009773"/>
    </source>
</evidence>
<evidence type="ECO:0000256" key="1">
    <source>
        <dbReference type="ARBA" id="ARBA00004141"/>
    </source>
</evidence>
<keyword evidence="5 6" id="KW-0472">Membrane</keyword>
<keyword evidence="3 6" id="KW-0812">Transmembrane</keyword>
<organism evidence="7 8">
    <name type="scientific">Paenibacillus nasutitermitis</name>
    <dbReference type="NCBI Taxonomy" id="1652958"/>
    <lineage>
        <taxon>Bacteria</taxon>
        <taxon>Bacillati</taxon>
        <taxon>Bacillota</taxon>
        <taxon>Bacilli</taxon>
        <taxon>Bacillales</taxon>
        <taxon>Paenibacillaceae</taxon>
        <taxon>Paenibacillus</taxon>
    </lineage>
</organism>
<dbReference type="InterPro" id="IPR014227">
    <property type="entry name" value="YtvI-like"/>
</dbReference>
<keyword evidence="8" id="KW-1185">Reference proteome</keyword>
<dbReference type="AlphaFoldDB" id="A0A917DVX0"/>
<reference evidence="7" key="2">
    <citation type="submission" date="2020-09" db="EMBL/GenBank/DDBJ databases">
        <authorList>
            <person name="Sun Q."/>
            <person name="Zhou Y."/>
        </authorList>
    </citation>
    <scope>NUCLEOTIDE SEQUENCE</scope>
    <source>
        <strain evidence="7">CGMCC 1.15178</strain>
    </source>
</reference>
<gene>
    <name evidence="7" type="ORF">GCM10010911_34440</name>
</gene>
<accession>A0A917DVX0</accession>
<comment type="caution">
    <text evidence="7">The sequence shown here is derived from an EMBL/GenBank/DDBJ whole genome shotgun (WGS) entry which is preliminary data.</text>
</comment>
<feature type="transmembrane region" description="Helical" evidence="6">
    <location>
        <begin position="158"/>
        <end position="179"/>
    </location>
</feature>
<evidence type="ECO:0000313" key="7">
    <source>
        <dbReference type="EMBL" id="GGD73698.1"/>
    </source>
</evidence>
<dbReference type="RefSeq" id="WP_188993133.1">
    <property type="nucleotide sequence ID" value="NZ_BMHP01000002.1"/>
</dbReference>
<dbReference type="Pfam" id="PF01594">
    <property type="entry name" value="AI-2E_transport"/>
    <property type="match status" value="1"/>
</dbReference>
<feature type="transmembrane region" description="Helical" evidence="6">
    <location>
        <begin position="310"/>
        <end position="340"/>
    </location>
</feature>
<feature type="transmembrane region" description="Helical" evidence="6">
    <location>
        <begin position="252"/>
        <end position="274"/>
    </location>
</feature>
<dbReference type="PANTHER" id="PTHR21716:SF68">
    <property type="entry name" value="TRANSPORT PROTEIN YTVI-RELATED"/>
    <property type="match status" value="1"/>
</dbReference>
<keyword evidence="4 6" id="KW-1133">Transmembrane helix</keyword>
<feature type="transmembrane region" description="Helical" evidence="6">
    <location>
        <begin position="35"/>
        <end position="53"/>
    </location>
</feature>
<dbReference type="NCBIfam" id="TIGR02872">
    <property type="entry name" value="spore_ytvI"/>
    <property type="match status" value="1"/>
</dbReference>